<dbReference type="PANTHER" id="PTHR46656:SF3">
    <property type="entry name" value="PUTATIVE-RELATED"/>
    <property type="match status" value="1"/>
</dbReference>
<dbReference type="GO" id="GO:0016757">
    <property type="term" value="F:glycosyltransferase activity"/>
    <property type="evidence" value="ECO:0007669"/>
    <property type="project" value="InterPro"/>
</dbReference>
<dbReference type="SUPFAM" id="SSF53756">
    <property type="entry name" value="UDP-Glycosyltransferase/glycogen phosphorylase"/>
    <property type="match status" value="1"/>
</dbReference>
<proteinExistence type="predicted"/>
<dbReference type="Pfam" id="PF00534">
    <property type="entry name" value="Glycos_transf_1"/>
    <property type="match status" value="1"/>
</dbReference>
<dbReference type="PANTHER" id="PTHR46656">
    <property type="entry name" value="PUTATIVE-RELATED"/>
    <property type="match status" value="1"/>
</dbReference>
<name>A0A6M3KDM2_9ZZZZ</name>
<evidence type="ECO:0000259" key="1">
    <source>
        <dbReference type="Pfam" id="PF00534"/>
    </source>
</evidence>
<dbReference type="EMBL" id="MT142403">
    <property type="protein sequence ID" value="QJA80027.1"/>
    <property type="molecule type" value="Genomic_DNA"/>
</dbReference>
<keyword evidence="2" id="KW-0808">Transferase</keyword>
<evidence type="ECO:0000313" key="2">
    <source>
        <dbReference type="EMBL" id="QJA80027.1"/>
    </source>
</evidence>
<dbReference type="Gene3D" id="3.40.50.2000">
    <property type="entry name" value="Glycogen Phosphorylase B"/>
    <property type="match status" value="1"/>
</dbReference>
<dbReference type="InterPro" id="IPR001296">
    <property type="entry name" value="Glyco_trans_1"/>
</dbReference>
<protein>
    <submittedName>
        <fullName evidence="2">Putative glycosyltransferase</fullName>
    </submittedName>
</protein>
<dbReference type="AlphaFoldDB" id="A0A6M3KDM2"/>
<feature type="domain" description="Glycosyl transferase family 1" evidence="1">
    <location>
        <begin position="115"/>
        <end position="238"/>
    </location>
</feature>
<accession>A0A6M3KDM2</accession>
<gene>
    <name evidence="2" type="ORF">MM415A00788_0014</name>
</gene>
<sequence>MAFRNLGVELAAEIAPDDVGDFVEVWWGDPQYWQWSRIAPKARIALVLSEARSVLAQGRERAIGNVQKADLVICPSQSAAAAWLEAPIDAPIEIAPFGVASERFPYCERDWSKKTAFTFLHAGVTQFRKGSWMVPEAFIKAFKRKDNARLIVACPRDSEMFTELQQEYGNHKQMVFDHKRQDDILYWYKQAHVYVSPHLSEGFGLMIPEAMATGMPCIVSRCSAPREFFDRKYGAWIEMSENYAPVTPCLPDTQGFWRLPDIDSLGEQMREAFRKRAEWYEKGKLASEYVHTNLTWKQSAQRILSLTEEVLNEESIGNTAGVKRRKTASDHIEQLGTVCS</sequence>
<reference evidence="2" key="1">
    <citation type="submission" date="2020-03" db="EMBL/GenBank/DDBJ databases">
        <title>The deep terrestrial virosphere.</title>
        <authorList>
            <person name="Holmfeldt K."/>
            <person name="Nilsson E."/>
            <person name="Simone D."/>
            <person name="Lopez-Fernandez M."/>
            <person name="Wu X."/>
            <person name="de Brujin I."/>
            <person name="Lundin D."/>
            <person name="Andersson A."/>
            <person name="Bertilsson S."/>
            <person name="Dopson M."/>
        </authorList>
    </citation>
    <scope>NUCLEOTIDE SEQUENCE</scope>
    <source>
        <strain evidence="2">MM415A00788</strain>
    </source>
</reference>
<dbReference type="CDD" id="cd03801">
    <property type="entry name" value="GT4_PimA-like"/>
    <property type="match status" value="1"/>
</dbReference>
<organism evidence="2">
    <name type="scientific">viral metagenome</name>
    <dbReference type="NCBI Taxonomy" id="1070528"/>
    <lineage>
        <taxon>unclassified sequences</taxon>
        <taxon>metagenomes</taxon>
        <taxon>organismal metagenomes</taxon>
    </lineage>
</organism>